<keyword evidence="1" id="KW-1133">Transmembrane helix</keyword>
<sequence>MILIFLWHFILVFLILWLLKYVILLLILFDDKTNIGWIILKTLRKTNNYDPTNTDLRNLTRNFYLTMPNKETVAVWHTLPNSISDEMRKHKTKLNSSAFELALSNNTNHKVFIYCHGVLGYRGNTKSVELINFMGDRDAHSFAIDYRGFADTTGEFSEVKCYEDLKFVYKYVHKFAPNRIGLWGHGMGAAIAAKVAAELSEEGIPPTSVVLESPFTNFLDAVLELPLISSSRLITPYLKKFLQYFPQVTNKMATDRLFTQIGCLIVLLHSKDDSIYPYYMSQQLYLLARENEMTCRLYLFDESFGLGHFNIIKTPDMKHIYNTIVATDT</sequence>
<keyword evidence="1" id="KW-0472">Membrane</keyword>
<keyword evidence="1" id="KW-0812">Transmembrane</keyword>
<dbReference type="WBParaSite" id="PTRK_0001011500.1">
    <property type="protein sequence ID" value="PTRK_0001011500.1"/>
    <property type="gene ID" value="PTRK_0001011500"/>
</dbReference>
<evidence type="ECO:0000259" key="2">
    <source>
        <dbReference type="Pfam" id="PF12146"/>
    </source>
</evidence>
<keyword evidence="3" id="KW-1185">Reference proteome</keyword>
<dbReference type="Proteomes" id="UP000038045">
    <property type="component" value="Unplaced"/>
</dbReference>
<dbReference type="SUPFAM" id="SSF53474">
    <property type="entry name" value="alpha/beta-Hydrolases"/>
    <property type="match status" value="1"/>
</dbReference>
<proteinExistence type="predicted"/>
<dbReference type="Gene3D" id="3.40.50.1820">
    <property type="entry name" value="alpha/beta hydrolase"/>
    <property type="match status" value="1"/>
</dbReference>
<name>A0A0N4ZNK2_PARTI</name>
<dbReference type="InterPro" id="IPR029058">
    <property type="entry name" value="AB_hydrolase_fold"/>
</dbReference>
<dbReference type="GO" id="GO:0004622">
    <property type="term" value="F:phosphatidylcholine lysophospholipase activity"/>
    <property type="evidence" value="ECO:0007669"/>
    <property type="project" value="TreeGrafter"/>
</dbReference>
<dbReference type="PANTHER" id="PTHR12277">
    <property type="entry name" value="ALPHA/BETA HYDROLASE DOMAIN-CONTAINING PROTEIN"/>
    <property type="match status" value="1"/>
</dbReference>
<dbReference type="STRING" id="131310.A0A0N4ZNK2"/>
<protein>
    <submittedName>
        <fullName evidence="4">Hydrolase_4 domain-containing protein</fullName>
    </submittedName>
</protein>
<dbReference type="GO" id="GO:0052651">
    <property type="term" value="P:monoacylglycerol catabolic process"/>
    <property type="evidence" value="ECO:0007669"/>
    <property type="project" value="TreeGrafter"/>
</dbReference>
<dbReference type="Pfam" id="PF12146">
    <property type="entry name" value="Hydrolase_4"/>
    <property type="match status" value="1"/>
</dbReference>
<feature type="domain" description="Serine aminopeptidase S33" evidence="2">
    <location>
        <begin position="109"/>
        <end position="237"/>
    </location>
</feature>
<dbReference type="GO" id="GO:0005789">
    <property type="term" value="C:endoplasmic reticulum membrane"/>
    <property type="evidence" value="ECO:0007669"/>
    <property type="project" value="TreeGrafter"/>
</dbReference>
<evidence type="ECO:0000256" key="1">
    <source>
        <dbReference type="SAM" id="Phobius"/>
    </source>
</evidence>
<reference evidence="4" key="1">
    <citation type="submission" date="2017-02" db="UniProtKB">
        <authorList>
            <consortium name="WormBaseParasite"/>
        </authorList>
    </citation>
    <scope>IDENTIFICATION</scope>
</reference>
<accession>A0A0N4ZNK2</accession>
<feature type="transmembrane region" description="Helical" evidence="1">
    <location>
        <begin position="6"/>
        <end position="29"/>
    </location>
</feature>
<organism evidence="3 4">
    <name type="scientific">Parastrongyloides trichosuri</name>
    <name type="common">Possum-specific nematode worm</name>
    <dbReference type="NCBI Taxonomy" id="131310"/>
    <lineage>
        <taxon>Eukaryota</taxon>
        <taxon>Metazoa</taxon>
        <taxon>Ecdysozoa</taxon>
        <taxon>Nematoda</taxon>
        <taxon>Chromadorea</taxon>
        <taxon>Rhabditida</taxon>
        <taxon>Tylenchina</taxon>
        <taxon>Panagrolaimomorpha</taxon>
        <taxon>Strongyloidoidea</taxon>
        <taxon>Strongyloididae</taxon>
        <taxon>Parastrongyloides</taxon>
    </lineage>
</organism>
<evidence type="ECO:0000313" key="4">
    <source>
        <dbReference type="WBParaSite" id="PTRK_0001011500.1"/>
    </source>
</evidence>
<evidence type="ECO:0000313" key="3">
    <source>
        <dbReference type="Proteomes" id="UP000038045"/>
    </source>
</evidence>
<dbReference type="GO" id="GO:0006660">
    <property type="term" value="P:phosphatidylserine catabolic process"/>
    <property type="evidence" value="ECO:0007669"/>
    <property type="project" value="TreeGrafter"/>
</dbReference>
<dbReference type="AlphaFoldDB" id="A0A0N4ZNK2"/>
<dbReference type="PANTHER" id="PTHR12277:SF194">
    <property type="entry name" value="FI04476P"/>
    <property type="match status" value="1"/>
</dbReference>
<dbReference type="InterPro" id="IPR022742">
    <property type="entry name" value="Hydrolase_4"/>
</dbReference>
<dbReference type="GO" id="GO:0047372">
    <property type="term" value="F:monoacylglycerol lipase activity"/>
    <property type="evidence" value="ECO:0007669"/>
    <property type="project" value="TreeGrafter"/>
</dbReference>